<sequence length="486" mass="51686">MMRRIAFVFAFTCSLVAAAMPATAQIFMSPEDAKKVGKEEHPKILKEFGGVYDDPEIGAYVAGIAGRIAGQSGQAASSFTFTVLNSPIVNAFALPGGYVYITRGTLALANNEAETAGVLGHEIGHVIAQHSEKRYDKSIMTNLGVAGASILGSIFGGSGVGDLIGQGGQVLGGAYLAGHSRSNEFEADTIGVKLLSRVGYAPDAQAGFLQGLSDYSDLASKMAGQAGKDRMNDLFATHPGGPERVKEAMAAAKEYPNSPVYNRDEYLKRIDGMIYGDDPKEGVVRGNTFTHPDLRLSFSVPDGWRISNTSDAVLATGPGGRLQFDIELDKKKLQSSRGAKDYLTRIWLPNLRLNNAEDIKVNGMPAATASGRVQMKSGNADVRFVAVGFPTDAILRFVIIAPPGGLSKIEQPVIRAVNTLKHLSDAEVKAVRPVRLKVVQVGSGDTVEKYAAATPLGNYAAEQLRVLNALKAGEQPRAGEKFKTVE</sequence>
<dbReference type="InterPro" id="IPR001915">
    <property type="entry name" value="Peptidase_M48"/>
</dbReference>
<dbReference type="Pfam" id="PF01435">
    <property type="entry name" value="Peptidase_M48"/>
    <property type="match status" value="1"/>
</dbReference>
<dbReference type="GO" id="GO:0016020">
    <property type="term" value="C:membrane"/>
    <property type="evidence" value="ECO:0007669"/>
    <property type="project" value="TreeGrafter"/>
</dbReference>
<gene>
    <name evidence="9" type="ORF">FNB15_08580</name>
</gene>
<protein>
    <submittedName>
        <fullName evidence="9">M48 family metalloprotease</fullName>
    </submittedName>
</protein>
<proteinExistence type="predicted"/>
<dbReference type="AlphaFoldDB" id="A0A516H0M4"/>
<evidence type="ECO:0000256" key="7">
    <source>
        <dbReference type="SAM" id="SignalP"/>
    </source>
</evidence>
<evidence type="ECO:0000256" key="2">
    <source>
        <dbReference type="ARBA" id="ARBA00022670"/>
    </source>
</evidence>
<feature type="chain" id="PRO_5021889864" evidence="7">
    <location>
        <begin position="25"/>
        <end position="486"/>
    </location>
</feature>
<keyword evidence="7" id="KW-0732">Signal</keyword>
<dbReference type="GO" id="GO:0046872">
    <property type="term" value="F:metal ion binding"/>
    <property type="evidence" value="ECO:0007669"/>
    <property type="project" value="UniProtKB-KW"/>
</dbReference>
<dbReference type="GO" id="GO:0051603">
    <property type="term" value="P:proteolysis involved in protein catabolic process"/>
    <property type="evidence" value="ECO:0007669"/>
    <property type="project" value="TreeGrafter"/>
</dbReference>
<evidence type="ECO:0000256" key="1">
    <source>
        <dbReference type="ARBA" id="ARBA00001947"/>
    </source>
</evidence>
<dbReference type="Gene3D" id="3.30.2010.10">
    <property type="entry name" value="Metalloproteases ('zincins'), catalytic domain"/>
    <property type="match status" value="1"/>
</dbReference>
<keyword evidence="10" id="KW-1185">Reference proteome</keyword>
<reference evidence="9 10" key="1">
    <citation type="submission" date="2019-07" db="EMBL/GenBank/DDBJ databases">
        <title>Genome sequencing for Ferrovibrio sp. K5.</title>
        <authorList>
            <person name="Park S.-J."/>
        </authorList>
    </citation>
    <scope>NUCLEOTIDE SEQUENCE [LARGE SCALE GENOMIC DNA]</scope>
    <source>
        <strain evidence="9 10">K5</strain>
    </source>
</reference>
<keyword evidence="3" id="KW-0479">Metal-binding</keyword>
<evidence type="ECO:0000256" key="5">
    <source>
        <dbReference type="ARBA" id="ARBA00022833"/>
    </source>
</evidence>
<evidence type="ECO:0000256" key="3">
    <source>
        <dbReference type="ARBA" id="ARBA00022723"/>
    </source>
</evidence>
<keyword evidence="5" id="KW-0862">Zinc</keyword>
<dbReference type="GO" id="GO:0004222">
    <property type="term" value="F:metalloendopeptidase activity"/>
    <property type="evidence" value="ECO:0007669"/>
    <property type="project" value="InterPro"/>
</dbReference>
<name>A0A516H0M4_9PROT</name>
<dbReference type="PANTHER" id="PTHR22726">
    <property type="entry name" value="METALLOENDOPEPTIDASE OMA1"/>
    <property type="match status" value="1"/>
</dbReference>
<evidence type="ECO:0000313" key="10">
    <source>
        <dbReference type="Proteomes" id="UP000317496"/>
    </source>
</evidence>
<comment type="cofactor">
    <cofactor evidence="1">
        <name>Zn(2+)</name>
        <dbReference type="ChEBI" id="CHEBI:29105"/>
    </cofactor>
</comment>
<evidence type="ECO:0000313" key="9">
    <source>
        <dbReference type="EMBL" id="QDO97316.1"/>
    </source>
</evidence>
<organism evidence="9 10">
    <name type="scientific">Ferrovibrio terrae</name>
    <dbReference type="NCBI Taxonomy" id="2594003"/>
    <lineage>
        <taxon>Bacteria</taxon>
        <taxon>Pseudomonadati</taxon>
        <taxon>Pseudomonadota</taxon>
        <taxon>Alphaproteobacteria</taxon>
        <taxon>Rhodospirillales</taxon>
        <taxon>Rhodospirillaceae</taxon>
        <taxon>Ferrovibrio</taxon>
    </lineage>
</organism>
<accession>A0A516H0M4</accession>
<dbReference type="PANTHER" id="PTHR22726:SF1">
    <property type="entry name" value="METALLOENDOPEPTIDASE OMA1, MITOCHONDRIAL"/>
    <property type="match status" value="1"/>
</dbReference>
<dbReference type="InterPro" id="IPR051156">
    <property type="entry name" value="Mito/Outer_Membr_Metalloprot"/>
</dbReference>
<feature type="domain" description="Peptidase M48" evidence="8">
    <location>
        <begin position="62"/>
        <end position="248"/>
    </location>
</feature>
<feature type="signal peptide" evidence="7">
    <location>
        <begin position="1"/>
        <end position="24"/>
    </location>
</feature>
<dbReference type="OrthoDB" id="9810445at2"/>
<evidence type="ECO:0000256" key="4">
    <source>
        <dbReference type="ARBA" id="ARBA00022801"/>
    </source>
</evidence>
<evidence type="ECO:0000256" key="6">
    <source>
        <dbReference type="ARBA" id="ARBA00023049"/>
    </source>
</evidence>
<keyword evidence="4" id="KW-0378">Hydrolase</keyword>
<keyword evidence="2 9" id="KW-0645">Protease</keyword>
<dbReference type="KEGG" id="fer:FNB15_08580"/>
<keyword evidence="6 9" id="KW-0482">Metalloprotease</keyword>
<dbReference type="Proteomes" id="UP000317496">
    <property type="component" value="Chromosome"/>
</dbReference>
<evidence type="ECO:0000259" key="8">
    <source>
        <dbReference type="Pfam" id="PF01435"/>
    </source>
</evidence>
<dbReference type="RefSeq" id="WP_144068297.1">
    <property type="nucleotide sequence ID" value="NZ_CP041636.1"/>
</dbReference>
<dbReference type="EMBL" id="CP041636">
    <property type="protein sequence ID" value="QDO97316.1"/>
    <property type="molecule type" value="Genomic_DNA"/>
</dbReference>